<dbReference type="InterPro" id="IPR052921">
    <property type="entry name" value="GPCR1_Superfamily_Member"/>
</dbReference>
<dbReference type="PROSITE" id="PS50262">
    <property type="entry name" value="G_PROTEIN_RECEP_F1_2"/>
    <property type="match status" value="1"/>
</dbReference>
<evidence type="ECO:0000313" key="16">
    <source>
        <dbReference type="Ensembl" id="ENSPKIP00000011879.1"/>
    </source>
</evidence>
<feature type="transmembrane region" description="Helical" evidence="14">
    <location>
        <begin position="205"/>
        <end position="226"/>
    </location>
</feature>
<feature type="transmembrane region" description="Helical" evidence="14">
    <location>
        <begin position="71"/>
        <end position="91"/>
    </location>
</feature>
<dbReference type="InterPro" id="IPR017452">
    <property type="entry name" value="GPCR_Rhodpsn_7TM"/>
</dbReference>
<dbReference type="GeneTree" id="ENSGT00950000183023"/>
<dbReference type="FunFam" id="1.20.1070.10:FF:000024">
    <property type="entry name" value="Olfactory receptor"/>
    <property type="match status" value="1"/>
</dbReference>
<keyword evidence="7 13" id="KW-0297">G-protein coupled receptor</keyword>
<keyword evidence="3 14" id="KW-0716">Sensory transduction</keyword>
<name>A0A3B3R117_9TELE</name>
<proteinExistence type="inferred from homology"/>
<organism evidence="16 17">
    <name type="scientific">Paramormyrops kingsleyae</name>
    <dbReference type="NCBI Taxonomy" id="1676925"/>
    <lineage>
        <taxon>Eukaryota</taxon>
        <taxon>Metazoa</taxon>
        <taxon>Chordata</taxon>
        <taxon>Craniata</taxon>
        <taxon>Vertebrata</taxon>
        <taxon>Euteleostomi</taxon>
        <taxon>Actinopterygii</taxon>
        <taxon>Neopterygii</taxon>
        <taxon>Teleostei</taxon>
        <taxon>Osteoglossocephala</taxon>
        <taxon>Osteoglossomorpha</taxon>
        <taxon>Osteoglossiformes</taxon>
        <taxon>Mormyridae</taxon>
        <taxon>Paramormyrops</taxon>
    </lineage>
</organism>
<evidence type="ECO:0000256" key="6">
    <source>
        <dbReference type="ARBA" id="ARBA00022989"/>
    </source>
</evidence>
<dbReference type="PRINTS" id="PR00237">
    <property type="entry name" value="GPCRRHODOPSN"/>
</dbReference>
<dbReference type="Ensembl" id="ENSPKIT00000023074.1">
    <property type="protein sequence ID" value="ENSPKIP00000011879.1"/>
    <property type="gene ID" value="ENSPKIG00000018354.1"/>
</dbReference>
<dbReference type="SUPFAM" id="SSF81321">
    <property type="entry name" value="Family A G protein-coupled receptor-like"/>
    <property type="match status" value="1"/>
</dbReference>
<keyword evidence="9" id="KW-1015">Disulfide bond</keyword>
<keyword evidence="8 14" id="KW-0472">Membrane</keyword>
<dbReference type="AlphaFoldDB" id="A0A3B3R117"/>
<reference evidence="16" key="2">
    <citation type="submission" date="2025-09" db="UniProtKB">
        <authorList>
            <consortium name="Ensembl"/>
        </authorList>
    </citation>
    <scope>IDENTIFICATION</scope>
</reference>
<feature type="transmembrane region" description="Helical" evidence="14">
    <location>
        <begin position="111"/>
        <end position="133"/>
    </location>
</feature>
<feature type="domain" description="G-protein coupled receptors family 1 profile" evidence="15">
    <location>
        <begin position="54"/>
        <end position="313"/>
    </location>
</feature>
<keyword evidence="17" id="KW-1185">Reference proteome</keyword>
<feature type="transmembrane region" description="Helical" evidence="14">
    <location>
        <begin position="247"/>
        <end position="268"/>
    </location>
</feature>
<keyword evidence="12 13" id="KW-0807">Transducer</keyword>
<evidence type="ECO:0000256" key="13">
    <source>
        <dbReference type="RuleBase" id="RU000688"/>
    </source>
</evidence>
<evidence type="ECO:0000256" key="10">
    <source>
        <dbReference type="ARBA" id="ARBA00023170"/>
    </source>
</evidence>
<dbReference type="InterPro" id="IPR000725">
    <property type="entry name" value="Olfact_rcpt"/>
</dbReference>
<evidence type="ECO:0000256" key="7">
    <source>
        <dbReference type="ARBA" id="ARBA00023040"/>
    </source>
</evidence>
<comment type="subcellular location">
    <subcellularLocation>
        <location evidence="1 14">Cell membrane</location>
        <topology evidence="1 14">Multi-pass membrane protein</topology>
    </subcellularLocation>
</comment>
<dbReference type="PROSITE" id="PS00237">
    <property type="entry name" value="G_PROTEIN_RECEP_F1_1"/>
    <property type="match status" value="1"/>
</dbReference>
<reference evidence="16" key="1">
    <citation type="submission" date="2025-08" db="UniProtKB">
        <authorList>
            <consortium name="Ensembl"/>
        </authorList>
    </citation>
    <scope>IDENTIFICATION</scope>
</reference>
<evidence type="ECO:0000256" key="12">
    <source>
        <dbReference type="ARBA" id="ARBA00023224"/>
    </source>
</evidence>
<dbReference type="PANTHER" id="PTHR26451:SF860">
    <property type="entry name" value="ODORANT RECEPTOR-RELATED"/>
    <property type="match status" value="1"/>
</dbReference>
<evidence type="ECO:0000313" key="17">
    <source>
        <dbReference type="Proteomes" id="UP000261540"/>
    </source>
</evidence>
<sequence>MFFFFFSRPSRYILLKMETSSVAYITLMALNESKTNKYVIFAFSLQGYVFTLFLNLTIIITILLEKDLHQPMYIFLCNLCINGLFGTVGFYPKFLSDLLSDTYLISYSGCLLQTFVIFSYALCEFTNLTVMAIDRYVAICRPLHYSTVMTPVTICKLLIVIWMVPFFSILCSIILNITLPYCGLYVSTLYCKITISTCKHDSVRFAFNGTFGSIYLLMAIFVIYSYGKIISACRKSKENQSKFMQTCLPHLISCINYVFITFLDGFSGKNIPQWFSSFISVAFLISPPIINPLIYGINLKSIRRKICKCSKRG</sequence>
<keyword evidence="11" id="KW-0325">Glycoprotein</keyword>
<dbReference type="PRINTS" id="PR00245">
    <property type="entry name" value="OLFACTORYR"/>
</dbReference>
<keyword evidence="10 13" id="KW-0675">Receptor</keyword>
<accession>A0A3B3R117</accession>
<protein>
    <recommendedName>
        <fullName evidence="14">Olfactory receptor</fullName>
    </recommendedName>
</protein>
<dbReference type="InterPro" id="IPR000276">
    <property type="entry name" value="GPCR_Rhodpsn"/>
</dbReference>
<dbReference type="Gene3D" id="1.20.1070.10">
    <property type="entry name" value="Rhodopsin 7-helix transmembrane proteins"/>
    <property type="match status" value="1"/>
</dbReference>
<feature type="transmembrane region" description="Helical" evidence="14">
    <location>
        <begin position="154"/>
        <end position="179"/>
    </location>
</feature>
<evidence type="ECO:0000256" key="1">
    <source>
        <dbReference type="ARBA" id="ARBA00004651"/>
    </source>
</evidence>
<keyword evidence="5 14" id="KW-0552">Olfaction</keyword>
<dbReference type="GO" id="GO:0004930">
    <property type="term" value="F:G protein-coupled receptor activity"/>
    <property type="evidence" value="ECO:0007669"/>
    <property type="project" value="UniProtKB-KW"/>
</dbReference>
<dbReference type="GO" id="GO:0005549">
    <property type="term" value="F:odorant binding"/>
    <property type="evidence" value="ECO:0007669"/>
    <property type="project" value="TreeGrafter"/>
</dbReference>
<evidence type="ECO:0000256" key="3">
    <source>
        <dbReference type="ARBA" id="ARBA00022606"/>
    </source>
</evidence>
<evidence type="ECO:0000256" key="11">
    <source>
        <dbReference type="ARBA" id="ARBA00023180"/>
    </source>
</evidence>
<feature type="transmembrane region" description="Helical" evidence="14">
    <location>
        <begin position="274"/>
        <end position="295"/>
    </location>
</feature>
<dbReference type="GO" id="GO:0004984">
    <property type="term" value="F:olfactory receptor activity"/>
    <property type="evidence" value="ECO:0007669"/>
    <property type="project" value="InterPro"/>
</dbReference>
<evidence type="ECO:0000256" key="2">
    <source>
        <dbReference type="ARBA" id="ARBA00022475"/>
    </source>
</evidence>
<evidence type="ECO:0000256" key="14">
    <source>
        <dbReference type="RuleBase" id="RU363047"/>
    </source>
</evidence>
<evidence type="ECO:0000256" key="4">
    <source>
        <dbReference type="ARBA" id="ARBA00022692"/>
    </source>
</evidence>
<keyword evidence="6 14" id="KW-1133">Transmembrane helix</keyword>
<evidence type="ECO:0000256" key="9">
    <source>
        <dbReference type="ARBA" id="ARBA00023157"/>
    </source>
</evidence>
<dbReference type="Pfam" id="PF13853">
    <property type="entry name" value="7tm_4"/>
    <property type="match status" value="1"/>
</dbReference>
<keyword evidence="2 14" id="KW-1003">Cell membrane</keyword>
<dbReference type="GO" id="GO:0005886">
    <property type="term" value="C:plasma membrane"/>
    <property type="evidence" value="ECO:0007669"/>
    <property type="project" value="UniProtKB-SubCell"/>
</dbReference>
<feature type="transmembrane region" description="Helical" evidence="14">
    <location>
        <begin position="42"/>
        <end position="64"/>
    </location>
</feature>
<evidence type="ECO:0000256" key="8">
    <source>
        <dbReference type="ARBA" id="ARBA00023136"/>
    </source>
</evidence>
<comment type="similarity">
    <text evidence="13">Belongs to the G-protein coupled receptor 1 family.</text>
</comment>
<evidence type="ECO:0000259" key="15">
    <source>
        <dbReference type="PROSITE" id="PS50262"/>
    </source>
</evidence>
<dbReference type="Proteomes" id="UP000261540">
    <property type="component" value="Unplaced"/>
</dbReference>
<dbReference type="PANTHER" id="PTHR26451">
    <property type="entry name" value="G_PROTEIN_RECEP_F1_2 DOMAIN-CONTAINING PROTEIN"/>
    <property type="match status" value="1"/>
</dbReference>
<evidence type="ECO:0000256" key="5">
    <source>
        <dbReference type="ARBA" id="ARBA00022725"/>
    </source>
</evidence>
<keyword evidence="4 13" id="KW-0812">Transmembrane</keyword>